<name>A0A5J6MHP7_9PROT</name>
<dbReference type="AlphaFoldDB" id="A0A5J6MHP7"/>
<reference evidence="1 2" key="1">
    <citation type="submission" date="2019-08" db="EMBL/GenBank/DDBJ databases">
        <title>Hyperibacter terrae gen. nov., sp. nov. and Hyperibacter viscosus sp. nov., two new members in the family Rhodospirillaceae isolated from the rhizosphere of Hypericum perforatum.</title>
        <authorList>
            <person name="Noviana Z."/>
        </authorList>
    </citation>
    <scope>NUCLEOTIDE SEQUENCE [LARGE SCALE GENOMIC DNA]</scope>
    <source>
        <strain evidence="1 2">R5913</strain>
    </source>
</reference>
<dbReference type="Proteomes" id="UP000326202">
    <property type="component" value="Chromosome"/>
</dbReference>
<proteinExistence type="predicted"/>
<dbReference type="KEGG" id="htq:FRZ44_10970"/>
<sequence length="281" mass="31761">MATKIYRKTPRPSLTRSHGRLAAVLSGADRLIRVEDVMATLSMDRKSAAKTLARWYAQQWLQRVGHGLYTAIPLDARATGQVLEDPWILVPPLFNPAYVGGWTAAEHWDLTEQLFRAIIVFTTKNIRTRRRNVHGITFLLRHIQPNALFGTRNIWRGQVKVQVSDAHRTIIDMLADPAVGGGIRHVADCFAAYFQLKEASPETLIQYAEKLGNGAVFKRMGFLAETIPNHRALIEACRERLTQGNAKLDPGLECPRLVRAWRLWIPKTWAAVRLSAKERPS</sequence>
<keyword evidence="2" id="KW-1185">Reference proteome</keyword>
<organism evidence="1 2">
    <name type="scientific">Hypericibacter terrae</name>
    <dbReference type="NCBI Taxonomy" id="2602015"/>
    <lineage>
        <taxon>Bacteria</taxon>
        <taxon>Pseudomonadati</taxon>
        <taxon>Pseudomonadota</taxon>
        <taxon>Alphaproteobacteria</taxon>
        <taxon>Rhodospirillales</taxon>
        <taxon>Dongiaceae</taxon>
        <taxon>Hypericibacter</taxon>
    </lineage>
</organism>
<evidence type="ECO:0000313" key="1">
    <source>
        <dbReference type="EMBL" id="QEX15810.1"/>
    </source>
</evidence>
<accession>A0A5J6MHP7</accession>
<dbReference type="EMBL" id="CP042906">
    <property type="protein sequence ID" value="QEX15810.1"/>
    <property type="molecule type" value="Genomic_DNA"/>
</dbReference>
<evidence type="ECO:0000313" key="2">
    <source>
        <dbReference type="Proteomes" id="UP000326202"/>
    </source>
</evidence>
<evidence type="ECO:0008006" key="3">
    <source>
        <dbReference type="Google" id="ProtNLM"/>
    </source>
</evidence>
<gene>
    <name evidence="1" type="ORF">FRZ44_10970</name>
</gene>
<protein>
    <recommendedName>
        <fullName evidence="3">AbiEi antitoxin C-terminal domain-containing protein</fullName>
    </recommendedName>
</protein>